<evidence type="ECO:0000313" key="8">
    <source>
        <dbReference type="Proteomes" id="UP000825679"/>
    </source>
</evidence>
<feature type="transmembrane region" description="Helical" evidence="6">
    <location>
        <begin position="107"/>
        <end position="125"/>
    </location>
</feature>
<dbReference type="Pfam" id="PF02588">
    <property type="entry name" value="YitT_membrane"/>
    <property type="match status" value="1"/>
</dbReference>
<dbReference type="PANTHER" id="PTHR33545:SF5">
    <property type="entry name" value="UPF0750 MEMBRANE PROTEIN YITT"/>
    <property type="match status" value="1"/>
</dbReference>
<evidence type="ECO:0000256" key="2">
    <source>
        <dbReference type="ARBA" id="ARBA00022475"/>
    </source>
</evidence>
<dbReference type="InterPro" id="IPR051461">
    <property type="entry name" value="UPF0750_membrane"/>
</dbReference>
<feature type="transmembrane region" description="Helical" evidence="6">
    <location>
        <begin position="173"/>
        <end position="190"/>
    </location>
</feature>
<comment type="subcellular location">
    <subcellularLocation>
        <location evidence="1">Cell membrane</location>
        <topology evidence="1">Multi-pass membrane protein</topology>
    </subcellularLocation>
</comment>
<keyword evidence="8" id="KW-1185">Reference proteome</keyword>
<reference evidence="7 8" key="1">
    <citation type="submission" date="2021-08" db="EMBL/GenBank/DDBJ databases">
        <title>complete genome sequencing of Deefgea sp. D25.</title>
        <authorList>
            <person name="Bae J.-W."/>
            <person name="Gim D.-H."/>
        </authorList>
    </citation>
    <scope>NUCLEOTIDE SEQUENCE [LARGE SCALE GENOMIC DNA]</scope>
    <source>
        <strain evidence="7 8">D25</strain>
    </source>
</reference>
<feature type="transmembrane region" description="Helical" evidence="6">
    <location>
        <begin position="146"/>
        <end position="167"/>
    </location>
</feature>
<name>A0ABX8Z6I5_9NEIS</name>
<evidence type="ECO:0000256" key="5">
    <source>
        <dbReference type="ARBA" id="ARBA00023136"/>
    </source>
</evidence>
<evidence type="ECO:0000313" key="7">
    <source>
        <dbReference type="EMBL" id="QZA76643.1"/>
    </source>
</evidence>
<sequence length="199" mass="21654">MPHPPHTLLDDLQGMLSGVILVALGIQFFKQAGLLTGGATGLAFIVFYLGQLPYGLILFVLNLPFYIFAYRVMGKEFTLKTFACVASLALMTEWIPHLISFKTVNPIFAGLMGGLLAGVGILILIRHKASLGGVTVLALYLQKTKGWRAGHVQLMVDLGILAIGMLIVSWQQMAISIFSAFILNMVIATNHKTGRYMGM</sequence>
<protein>
    <submittedName>
        <fullName evidence="7">YitT family protein</fullName>
    </submittedName>
</protein>
<feature type="transmembrane region" description="Helical" evidence="6">
    <location>
        <begin position="77"/>
        <end position="95"/>
    </location>
</feature>
<evidence type="ECO:0000256" key="1">
    <source>
        <dbReference type="ARBA" id="ARBA00004651"/>
    </source>
</evidence>
<feature type="transmembrane region" description="Helical" evidence="6">
    <location>
        <begin position="41"/>
        <end position="65"/>
    </location>
</feature>
<keyword evidence="3 6" id="KW-0812">Transmembrane</keyword>
<evidence type="ECO:0000256" key="3">
    <source>
        <dbReference type="ARBA" id="ARBA00022692"/>
    </source>
</evidence>
<keyword evidence="4 6" id="KW-1133">Transmembrane helix</keyword>
<gene>
    <name evidence="7" type="ORF">K4H28_09900</name>
</gene>
<dbReference type="Proteomes" id="UP000825679">
    <property type="component" value="Chromosome"/>
</dbReference>
<dbReference type="PANTHER" id="PTHR33545">
    <property type="entry name" value="UPF0750 MEMBRANE PROTEIN YITT-RELATED"/>
    <property type="match status" value="1"/>
</dbReference>
<dbReference type="RefSeq" id="WP_221005047.1">
    <property type="nucleotide sequence ID" value="NZ_CP081150.1"/>
</dbReference>
<keyword evidence="2" id="KW-1003">Cell membrane</keyword>
<keyword evidence="5 6" id="KW-0472">Membrane</keyword>
<evidence type="ECO:0000256" key="4">
    <source>
        <dbReference type="ARBA" id="ARBA00022989"/>
    </source>
</evidence>
<accession>A0ABX8Z6I5</accession>
<dbReference type="InterPro" id="IPR003740">
    <property type="entry name" value="YitT"/>
</dbReference>
<evidence type="ECO:0000256" key="6">
    <source>
        <dbReference type="SAM" id="Phobius"/>
    </source>
</evidence>
<proteinExistence type="predicted"/>
<feature type="transmembrane region" description="Helical" evidence="6">
    <location>
        <begin position="12"/>
        <end position="29"/>
    </location>
</feature>
<dbReference type="EMBL" id="CP081150">
    <property type="protein sequence ID" value="QZA76643.1"/>
    <property type="molecule type" value="Genomic_DNA"/>
</dbReference>
<organism evidence="7 8">
    <name type="scientific">Deefgea tanakiae</name>
    <dbReference type="NCBI Taxonomy" id="2865840"/>
    <lineage>
        <taxon>Bacteria</taxon>
        <taxon>Pseudomonadati</taxon>
        <taxon>Pseudomonadota</taxon>
        <taxon>Betaproteobacteria</taxon>
        <taxon>Neisseriales</taxon>
        <taxon>Chitinibacteraceae</taxon>
        <taxon>Deefgea</taxon>
    </lineage>
</organism>